<comment type="pathway">
    <text evidence="2">Amino-acid biosynthesis; L-arginine biosynthesis.</text>
</comment>
<dbReference type="Pfam" id="PF02729">
    <property type="entry name" value="OTCace_N"/>
    <property type="match status" value="1"/>
</dbReference>
<evidence type="ECO:0000259" key="4">
    <source>
        <dbReference type="Pfam" id="PF02729"/>
    </source>
</evidence>
<comment type="function">
    <text evidence="2">Catalyzes the transfer of the carbamoyl group from carbamoyl phosphate to the delta-amino group of N(2)-succinyl-L-ornithine to produce N(2)-succinyl-L-citrulline. Is essential for arginine biosynthesis.</text>
</comment>
<reference evidence="5 6" key="1">
    <citation type="submission" date="2017-08" db="EMBL/GenBank/DDBJ databases">
        <title>Aliifodinibius alkalisoli sp. nov., isolated from saline alkaline soil.</title>
        <authorList>
            <person name="Liu D."/>
            <person name="Zhang G."/>
        </authorList>
    </citation>
    <scope>NUCLEOTIDE SEQUENCE [LARGE SCALE GENOMIC DNA]</scope>
    <source>
        <strain evidence="5 6">WN023</strain>
    </source>
</reference>
<dbReference type="GO" id="GO:0004585">
    <property type="term" value="F:ornithine carbamoyltransferase activity"/>
    <property type="evidence" value="ECO:0007669"/>
    <property type="project" value="InterPro"/>
</dbReference>
<evidence type="ECO:0000256" key="1">
    <source>
        <dbReference type="ARBA" id="ARBA00022679"/>
    </source>
</evidence>
<comment type="catalytic activity">
    <reaction evidence="2">
        <text>N(2)-succinyl-L-ornithine + carbamoyl phosphate = N(2)-succinyl-L-citrulline + phosphate + H(+)</text>
        <dbReference type="Rhea" id="RHEA:25884"/>
        <dbReference type="ChEBI" id="CHEBI:15378"/>
        <dbReference type="ChEBI" id="CHEBI:43474"/>
        <dbReference type="ChEBI" id="CHEBI:58228"/>
        <dbReference type="ChEBI" id="CHEBI:58514"/>
        <dbReference type="ChEBI" id="CHEBI:58862"/>
        <dbReference type="EC" id="2.1.3.11"/>
    </reaction>
</comment>
<feature type="binding site" evidence="2">
    <location>
        <position position="174"/>
    </location>
    <ligand>
        <name>N(2)-succinyl-L-ornithine</name>
        <dbReference type="ChEBI" id="CHEBI:58514"/>
    </ligand>
</feature>
<sequence>MNNFTSVNEVANPNKLVQQVLDIKQNTSYPKVGENKSLALIFFNPSLRTRMSTQKAAQNIGMDVTMMNIDADTWNIEFENGTVMDGSTQEHIKDAVQIISGYCDLMGVRTFANLQNRHKDYEEEVLSKFLEYSSVPIISLESAIRHPLQSLADLTTIAESKIQKPKVVLSWVPHPKKLPQAVANSFLEWIVETDAEITLTHPKGYELSKEFTDGIPISNNQKKALKNADFIYAKNWSSYSNYGQTPEVAQNWVITAKKMNLSNQGKFMHCLPIRRNVVASDEVIDNSLVYQQAKNREHAAQAVLQNIVEAL</sequence>
<dbReference type="UniPathway" id="UPA00068"/>
<dbReference type="InterPro" id="IPR006131">
    <property type="entry name" value="Asp_carbamoyltransf_Asp/Orn-bd"/>
</dbReference>
<keyword evidence="6" id="KW-1185">Reference proteome</keyword>
<dbReference type="EMBL" id="NSKE01000007">
    <property type="protein sequence ID" value="PAU93600.1"/>
    <property type="molecule type" value="Genomic_DNA"/>
</dbReference>
<comment type="subunit">
    <text evidence="2">Homotrimer.</text>
</comment>
<name>A0A2A2G8W2_9BACT</name>
<keyword evidence="1 2" id="KW-0808">Transferase</keyword>
<feature type="binding site" description="in other chain" evidence="2">
    <location>
        <begin position="46"/>
        <end position="49"/>
    </location>
    <ligand>
        <name>carbamoyl phosphate</name>
        <dbReference type="ChEBI" id="CHEBI:58228"/>
        <note>ligand shared between two neighboring subunits</note>
    </ligand>
</feature>
<dbReference type="GO" id="GO:0019240">
    <property type="term" value="P:citrulline biosynthetic process"/>
    <property type="evidence" value="ECO:0007669"/>
    <property type="project" value="TreeGrafter"/>
</dbReference>
<dbReference type="Proteomes" id="UP000218831">
    <property type="component" value="Unassembled WGS sequence"/>
</dbReference>
<feature type="binding site" description="in other chain" evidence="2">
    <location>
        <position position="109"/>
    </location>
    <ligand>
        <name>carbamoyl phosphate</name>
        <dbReference type="ChEBI" id="CHEBI:58228"/>
        <note>ligand shared between two neighboring subunits</note>
    </ligand>
</feature>
<dbReference type="SUPFAM" id="SSF53671">
    <property type="entry name" value="Aspartate/ornithine carbamoyltransferase"/>
    <property type="match status" value="1"/>
</dbReference>
<dbReference type="Pfam" id="PF00185">
    <property type="entry name" value="OTCace"/>
    <property type="match status" value="1"/>
</dbReference>
<evidence type="ECO:0000313" key="5">
    <source>
        <dbReference type="EMBL" id="PAU93600.1"/>
    </source>
</evidence>
<proteinExistence type="inferred from homology"/>
<dbReference type="PANTHER" id="PTHR45753:SF3">
    <property type="entry name" value="ORNITHINE TRANSCARBAMYLASE, MITOCHONDRIAL"/>
    <property type="match status" value="1"/>
</dbReference>
<keyword evidence="2" id="KW-0055">Arginine biosynthesis</keyword>
<evidence type="ECO:0000313" key="6">
    <source>
        <dbReference type="Proteomes" id="UP000218831"/>
    </source>
</evidence>
<evidence type="ECO:0000259" key="3">
    <source>
        <dbReference type="Pfam" id="PF00185"/>
    </source>
</evidence>
<evidence type="ECO:0000256" key="2">
    <source>
        <dbReference type="HAMAP-Rule" id="MF_02235"/>
    </source>
</evidence>
<dbReference type="InterPro" id="IPR043696">
    <property type="entry name" value="ArgF'-like"/>
</dbReference>
<feature type="binding site" evidence="2">
    <location>
        <position position="74"/>
    </location>
    <ligand>
        <name>carbamoyl phosphate</name>
        <dbReference type="ChEBI" id="CHEBI:58228"/>
        <note>ligand shared between two neighboring subunits</note>
    </ligand>
</feature>
<feature type="binding site" description="in other chain" evidence="2">
    <location>
        <begin position="270"/>
        <end position="271"/>
    </location>
    <ligand>
        <name>carbamoyl phosphate</name>
        <dbReference type="ChEBI" id="CHEBI:58228"/>
        <note>ligand shared between two neighboring subunits</note>
    </ligand>
</feature>
<feature type="domain" description="Aspartate/ornithine carbamoyltransferase carbamoyl-P binding" evidence="4">
    <location>
        <begin position="14"/>
        <end position="159"/>
    </location>
</feature>
<dbReference type="GO" id="GO:0016597">
    <property type="term" value="F:amino acid binding"/>
    <property type="evidence" value="ECO:0007669"/>
    <property type="project" value="InterPro"/>
</dbReference>
<feature type="binding site" description="in other chain" evidence="2">
    <location>
        <position position="296"/>
    </location>
    <ligand>
        <name>carbamoyl phosphate</name>
        <dbReference type="ChEBI" id="CHEBI:58228"/>
        <note>ligand shared between two neighboring subunits</note>
    </ligand>
</feature>
<dbReference type="EC" id="2.1.3.11" evidence="2"/>
<feature type="binding site" evidence="2">
    <location>
        <position position="141"/>
    </location>
    <ligand>
        <name>N(2)-succinyl-L-ornithine</name>
        <dbReference type="ChEBI" id="CHEBI:58514"/>
    </ligand>
</feature>
<dbReference type="PANTHER" id="PTHR45753">
    <property type="entry name" value="ORNITHINE CARBAMOYLTRANSFERASE, MITOCHONDRIAL"/>
    <property type="match status" value="1"/>
</dbReference>
<feature type="binding site" evidence="2">
    <location>
        <position position="234"/>
    </location>
    <ligand>
        <name>N(2)-succinyl-L-ornithine</name>
        <dbReference type="ChEBI" id="CHEBI:58514"/>
    </ligand>
</feature>
<comment type="similarity">
    <text evidence="2">Belongs to the aspartate/ornithine carbamoyltransferase superfamily. SOTCase family.</text>
</comment>
<gene>
    <name evidence="2" type="primary">argF'</name>
    <name evidence="5" type="ORF">CK503_10620</name>
</gene>
<keyword evidence="2" id="KW-0028">Amino-acid biosynthesis</keyword>
<dbReference type="Gene3D" id="3.40.50.1370">
    <property type="entry name" value="Aspartate/ornithine carbamoyltransferase"/>
    <property type="match status" value="2"/>
</dbReference>
<dbReference type="AlphaFoldDB" id="A0A2A2G8W2"/>
<dbReference type="GO" id="GO:0042450">
    <property type="term" value="P:L-arginine biosynthetic process via ornithine"/>
    <property type="evidence" value="ECO:0007669"/>
    <property type="project" value="TreeGrafter"/>
</dbReference>
<comment type="caution">
    <text evidence="5">The sequence shown here is derived from an EMBL/GenBank/DDBJ whole genome shotgun (WGS) entry which is preliminary data.</text>
</comment>
<accession>A0A2A2G8W2</accession>
<protein>
    <recommendedName>
        <fullName evidence="2">N-succinylornithine carbamoyltransferase</fullName>
        <ecNumber evidence="2">2.1.3.11</ecNumber>
    </recommendedName>
    <alternativeName>
        <fullName evidence="2">N-succinyl-L-ornithine transcarbamylase</fullName>
        <shortName evidence="2">SOTCase</shortName>
    </alternativeName>
</protein>
<feature type="binding site" description="in other chain" evidence="2">
    <location>
        <begin position="146"/>
        <end position="149"/>
    </location>
    <ligand>
        <name>carbamoyl phosphate</name>
        <dbReference type="ChEBI" id="CHEBI:58228"/>
        <note>ligand shared between two neighboring subunits</note>
    </ligand>
</feature>
<dbReference type="InterPro" id="IPR006130">
    <property type="entry name" value="Asp/Orn_carbamoylTrfase"/>
</dbReference>
<dbReference type="RefSeq" id="WP_095606791.1">
    <property type="nucleotide sequence ID" value="NZ_NSKE01000007.1"/>
</dbReference>
<dbReference type="InterPro" id="IPR006132">
    <property type="entry name" value="Asp/Orn_carbamoyltranf_P-bd"/>
</dbReference>
<organism evidence="5 6">
    <name type="scientific">Fodinibius salipaludis</name>
    <dbReference type="NCBI Taxonomy" id="2032627"/>
    <lineage>
        <taxon>Bacteria</taxon>
        <taxon>Pseudomonadati</taxon>
        <taxon>Balneolota</taxon>
        <taxon>Balneolia</taxon>
        <taxon>Balneolales</taxon>
        <taxon>Balneolaceae</taxon>
        <taxon>Fodinibius</taxon>
    </lineage>
</organism>
<feature type="domain" description="Aspartate/ornithine carbamoyltransferase Asp/Orn-binding" evidence="3">
    <location>
        <begin position="182"/>
        <end position="305"/>
    </location>
</feature>
<feature type="binding site" evidence="2">
    <location>
        <position position="274"/>
    </location>
    <ligand>
        <name>N(2)-succinyl-L-ornithine</name>
        <dbReference type="ChEBI" id="CHEBI:58514"/>
    </ligand>
</feature>
<dbReference type="OrthoDB" id="9802587at2"/>
<dbReference type="HAMAP" id="MF_02235">
    <property type="entry name" value="SOTCase"/>
    <property type="match status" value="1"/>
</dbReference>
<dbReference type="PRINTS" id="PR00101">
    <property type="entry name" value="ATCASE"/>
</dbReference>
<dbReference type="InterPro" id="IPR036901">
    <property type="entry name" value="Asp/Orn_carbamoylTrfase_sf"/>
</dbReference>
<dbReference type="PRINTS" id="PR00100">
    <property type="entry name" value="AOTCASE"/>
</dbReference>